<evidence type="ECO:0008006" key="4">
    <source>
        <dbReference type="Google" id="ProtNLM"/>
    </source>
</evidence>
<dbReference type="InterPro" id="IPR051057">
    <property type="entry name" value="PI-PLC_domain"/>
</dbReference>
<dbReference type="Pfam" id="PF26146">
    <property type="entry name" value="PI-PLC_X"/>
    <property type="match status" value="1"/>
</dbReference>
<dbReference type="EMBL" id="ONZQ02000002">
    <property type="protein sequence ID" value="SPN98392.1"/>
    <property type="molecule type" value="Genomic_DNA"/>
</dbReference>
<feature type="signal peptide" evidence="1">
    <location>
        <begin position="1"/>
        <end position="24"/>
    </location>
</feature>
<proteinExistence type="predicted"/>
<gene>
    <name evidence="2" type="ORF">DNG_01437</name>
</gene>
<dbReference type="PANTHER" id="PTHR13593">
    <property type="match status" value="1"/>
</dbReference>
<accession>A0AAE8MSK6</accession>
<dbReference type="AlphaFoldDB" id="A0AAE8MSK6"/>
<name>A0AAE8MSK6_9PEZI</name>
<dbReference type="Gene3D" id="3.20.20.190">
    <property type="entry name" value="Phosphatidylinositol (PI) phosphodiesterase"/>
    <property type="match status" value="1"/>
</dbReference>
<dbReference type="PANTHER" id="PTHR13593:SF80">
    <property type="entry name" value="PLC-LIKE PHOSPHODIESTERASE"/>
    <property type="match status" value="1"/>
</dbReference>
<organism evidence="2 3">
    <name type="scientific">Cephalotrichum gorgonifer</name>
    <dbReference type="NCBI Taxonomy" id="2041049"/>
    <lineage>
        <taxon>Eukaryota</taxon>
        <taxon>Fungi</taxon>
        <taxon>Dikarya</taxon>
        <taxon>Ascomycota</taxon>
        <taxon>Pezizomycotina</taxon>
        <taxon>Sordariomycetes</taxon>
        <taxon>Hypocreomycetidae</taxon>
        <taxon>Microascales</taxon>
        <taxon>Microascaceae</taxon>
        <taxon>Cephalotrichum</taxon>
    </lineage>
</organism>
<evidence type="ECO:0000256" key="1">
    <source>
        <dbReference type="SAM" id="SignalP"/>
    </source>
</evidence>
<dbReference type="GO" id="GO:0006629">
    <property type="term" value="P:lipid metabolic process"/>
    <property type="evidence" value="ECO:0007669"/>
    <property type="project" value="InterPro"/>
</dbReference>
<reference evidence="2" key="1">
    <citation type="submission" date="2018-03" db="EMBL/GenBank/DDBJ databases">
        <authorList>
            <person name="Guldener U."/>
        </authorList>
    </citation>
    <scope>NUCLEOTIDE SEQUENCE</scope>
</reference>
<keyword evidence="3" id="KW-1185">Reference proteome</keyword>
<keyword evidence="1" id="KW-0732">Signal</keyword>
<sequence length="360" mass="38232">MHISIATWAAALLALPTTITHAAATPSRLAARQSGSVACNNSPELCSRRYNNVTHLGAHNSAFLRDESTNDSIAGNQFFNATVALDSGLRLLQAQVHLEDGGLRLCHSSCSLLDAGPLQDWLKAVNFWMDENPNEVVTVLLVNSDSQPVDSFGAAFDGSGLGKYGYTPDGTGSWPTLAKMINDGKRLVSFVTNIQPSTQYPYVLDEFTYIFETPFEVTSPAGFNCTADRPAKFDSGSAAVAAGMLPFLNHFLYQEIGSGFGIYIPNEKDVATTNSPSTSTAGALGRHAAECKTEWGQQPVFMLVDFFDQGPAIDTADSLNGIGQSATGRDEPIAVAGAVVKRGSAMVALAMSVMACSLLF</sequence>
<dbReference type="SUPFAM" id="SSF51695">
    <property type="entry name" value="PLC-like phosphodiesterases"/>
    <property type="match status" value="1"/>
</dbReference>
<evidence type="ECO:0000313" key="3">
    <source>
        <dbReference type="Proteomes" id="UP001187682"/>
    </source>
</evidence>
<evidence type="ECO:0000313" key="2">
    <source>
        <dbReference type="EMBL" id="SPN98392.1"/>
    </source>
</evidence>
<dbReference type="Proteomes" id="UP001187682">
    <property type="component" value="Unassembled WGS sequence"/>
</dbReference>
<dbReference type="InterPro" id="IPR017946">
    <property type="entry name" value="PLC-like_Pdiesterase_TIM-brl"/>
</dbReference>
<feature type="chain" id="PRO_5042288309" description="PLC-like phosphodiesterase" evidence="1">
    <location>
        <begin position="25"/>
        <end position="360"/>
    </location>
</feature>
<dbReference type="GO" id="GO:0008081">
    <property type="term" value="F:phosphoric diester hydrolase activity"/>
    <property type="evidence" value="ECO:0007669"/>
    <property type="project" value="InterPro"/>
</dbReference>
<protein>
    <recommendedName>
        <fullName evidence="4">PLC-like phosphodiesterase</fullName>
    </recommendedName>
</protein>
<comment type="caution">
    <text evidence="2">The sequence shown here is derived from an EMBL/GenBank/DDBJ whole genome shotgun (WGS) entry which is preliminary data.</text>
</comment>